<dbReference type="EMBL" id="VFPO01000001">
    <property type="protein sequence ID" value="TQM70576.1"/>
    <property type="molecule type" value="Genomic_DNA"/>
</dbReference>
<keyword evidence="3" id="KW-1185">Reference proteome</keyword>
<feature type="region of interest" description="Disordered" evidence="1">
    <location>
        <begin position="1"/>
        <end position="54"/>
    </location>
</feature>
<evidence type="ECO:0000313" key="3">
    <source>
        <dbReference type="Proteomes" id="UP000316706"/>
    </source>
</evidence>
<sequence length="110" mass="10893">MGESAGRRPAAARRAAPVGGECREPASPAGERPLRPGRGPGGTVARDPSADAVSAAHCLPQDAGIAHHDHPACSAPRLPVAVRRDSGAAGSGAFLLPAERPGRPAAVVSA</sequence>
<reference evidence="2 3" key="1">
    <citation type="submission" date="2019-06" db="EMBL/GenBank/DDBJ databases">
        <title>Sequencing the genomes of 1000 actinobacteria strains.</title>
        <authorList>
            <person name="Klenk H.-P."/>
        </authorList>
    </citation>
    <scope>NUCLEOTIDE SEQUENCE [LARGE SCALE GENOMIC DNA]</scope>
    <source>
        <strain evidence="2 3">DSM 45043</strain>
    </source>
</reference>
<dbReference type="Proteomes" id="UP000316706">
    <property type="component" value="Unassembled WGS sequence"/>
</dbReference>
<dbReference type="AlphaFoldDB" id="A0A543IJ49"/>
<name>A0A543IJ49_9ACTN</name>
<gene>
    <name evidence="2" type="ORF">FHX41_4306</name>
</gene>
<protein>
    <submittedName>
        <fullName evidence="2">Uncharacterized protein</fullName>
    </submittedName>
</protein>
<dbReference type="RefSeq" id="WP_141971529.1">
    <property type="nucleotide sequence ID" value="NZ_VFPO01000001.1"/>
</dbReference>
<feature type="region of interest" description="Disordered" evidence="1">
    <location>
        <begin position="84"/>
        <end position="110"/>
    </location>
</feature>
<evidence type="ECO:0000256" key="1">
    <source>
        <dbReference type="SAM" id="MobiDB-lite"/>
    </source>
</evidence>
<evidence type="ECO:0000313" key="2">
    <source>
        <dbReference type="EMBL" id="TQM70576.1"/>
    </source>
</evidence>
<feature type="compositionally biased region" description="Low complexity" evidence="1">
    <location>
        <begin position="7"/>
        <end position="17"/>
    </location>
</feature>
<organism evidence="2 3">
    <name type="scientific">Actinomadura hallensis</name>
    <dbReference type="NCBI Taxonomy" id="337895"/>
    <lineage>
        <taxon>Bacteria</taxon>
        <taxon>Bacillati</taxon>
        <taxon>Actinomycetota</taxon>
        <taxon>Actinomycetes</taxon>
        <taxon>Streptosporangiales</taxon>
        <taxon>Thermomonosporaceae</taxon>
        <taxon>Actinomadura</taxon>
    </lineage>
</organism>
<accession>A0A543IJ49</accession>
<proteinExistence type="predicted"/>
<comment type="caution">
    <text evidence="2">The sequence shown here is derived from an EMBL/GenBank/DDBJ whole genome shotgun (WGS) entry which is preliminary data.</text>
</comment>